<dbReference type="GO" id="GO:0103075">
    <property type="term" value="F:indole-3-pyruvate monooxygenase activity"/>
    <property type="evidence" value="ECO:0007669"/>
    <property type="project" value="UniProtKB-EC"/>
</dbReference>
<evidence type="ECO:0000256" key="2">
    <source>
        <dbReference type="ARBA" id="ARBA00022630"/>
    </source>
</evidence>
<keyword evidence="4 6" id="KW-0560">Oxidoreductase</keyword>
<dbReference type="GO" id="GO:0004499">
    <property type="term" value="F:N,N-dimethylaniline monooxygenase activity"/>
    <property type="evidence" value="ECO:0007669"/>
    <property type="project" value="InterPro"/>
</dbReference>
<reference evidence="7 8" key="1">
    <citation type="submission" date="2020-06" db="EMBL/GenBank/DDBJ databases">
        <title>WGS assembly of Ceratodon purpureus strain R40.</title>
        <authorList>
            <person name="Carey S.B."/>
            <person name="Jenkins J."/>
            <person name="Shu S."/>
            <person name="Lovell J.T."/>
            <person name="Sreedasyam A."/>
            <person name="Maumus F."/>
            <person name="Tiley G.P."/>
            <person name="Fernandez-Pozo N."/>
            <person name="Barry K."/>
            <person name="Chen C."/>
            <person name="Wang M."/>
            <person name="Lipzen A."/>
            <person name="Daum C."/>
            <person name="Saski C.A."/>
            <person name="Payton A.C."/>
            <person name="Mcbreen J.C."/>
            <person name="Conrad R.E."/>
            <person name="Kollar L.M."/>
            <person name="Olsson S."/>
            <person name="Huttunen S."/>
            <person name="Landis J.B."/>
            <person name="Wickett N.J."/>
            <person name="Johnson M.G."/>
            <person name="Rensing S.A."/>
            <person name="Grimwood J."/>
            <person name="Schmutz J."/>
            <person name="Mcdaniel S.F."/>
        </authorList>
    </citation>
    <scope>NUCLEOTIDE SEQUENCE [LARGE SCALE GENOMIC DNA]</scope>
    <source>
        <strain evidence="7 8">R40</strain>
    </source>
</reference>
<evidence type="ECO:0000256" key="5">
    <source>
        <dbReference type="ARBA" id="ARBA00047707"/>
    </source>
</evidence>
<dbReference type="SUPFAM" id="SSF51905">
    <property type="entry name" value="FAD/NAD(P)-binding domain"/>
    <property type="match status" value="2"/>
</dbReference>
<dbReference type="InterPro" id="IPR050982">
    <property type="entry name" value="Auxin_biosynth/cation_transpt"/>
</dbReference>
<sequence length="404" mass="44091">MAKVDSTSAVNFIGIPSSVLIIGAGPAGLATAACLASKSIPFVILEREDCTASLWKKMTYDRLHLHLPKKYCELPLLQFPESYPKYPSRDQFIAYLDNYAKHFRISPMCNTTVVSAEFAAPLGLWVVTAEHGVGKVSCKFTAKTLVVATGENGEAVVPSFLGREDFAGKVIHGKEYRNGKKYRDEKVLVVGTGNTGMEIALDLANFGAQPTIVARSPIMLRQFHVMPRELFGVNISTFDVSMKLLKVFPLWFVDKCIVYSSWLTLGDTAKYDLIRPEEGPLAMKARTGQTPVLDVGTVAKIRNGDIKVMPGIDRLTENGAKFVNGMEQAFDVIIMATGYASTVSKWLKAGDGNMFGGDGFPKNPFPNGWKGENGIYAVGFGRKGLLGCAHDARRVAEDIAKDFT</sequence>
<evidence type="ECO:0000256" key="1">
    <source>
        <dbReference type="ARBA" id="ARBA00009183"/>
    </source>
</evidence>
<keyword evidence="8" id="KW-1185">Reference proteome</keyword>
<name>A0A8T0GG96_CERPU</name>
<protein>
    <recommendedName>
        <fullName evidence="6">Flavin-containing monooxygenase</fullName>
        <ecNumber evidence="6">1.-.-.-</ecNumber>
    </recommendedName>
</protein>
<keyword evidence="3 6" id="KW-0274">FAD</keyword>
<evidence type="ECO:0000256" key="4">
    <source>
        <dbReference type="ARBA" id="ARBA00023002"/>
    </source>
</evidence>
<keyword evidence="6" id="KW-0503">Monooxygenase</keyword>
<organism evidence="7 8">
    <name type="scientific">Ceratodon purpureus</name>
    <name type="common">Fire moss</name>
    <name type="synonym">Dicranum purpureum</name>
    <dbReference type="NCBI Taxonomy" id="3225"/>
    <lineage>
        <taxon>Eukaryota</taxon>
        <taxon>Viridiplantae</taxon>
        <taxon>Streptophyta</taxon>
        <taxon>Embryophyta</taxon>
        <taxon>Bryophyta</taxon>
        <taxon>Bryophytina</taxon>
        <taxon>Bryopsida</taxon>
        <taxon>Dicranidae</taxon>
        <taxon>Pseudoditrichales</taxon>
        <taxon>Ditrichaceae</taxon>
        <taxon>Ceratodon</taxon>
    </lineage>
</organism>
<dbReference type="Gene3D" id="3.50.50.60">
    <property type="entry name" value="FAD/NAD(P)-binding domain"/>
    <property type="match status" value="1"/>
</dbReference>
<dbReference type="PANTHER" id="PTHR43539:SF78">
    <property type="entry name" value="FLAVIN-CONTAINING MONOOXYGENASE"/>
    <property type="match status" value="1"/>
</dbReference>
<accession>A0A8T0GG96</accession>
<evidence type="ECO:0000256" key="6">
    <source>
        <dbReference type="RuleBase" id="RU361177"/>
    </source>
</evidence>
<evidence type="ECO:0000313" key="7">
    <source>
        <dbReference type="EMBL" id="KAG0556202.1"/>
    </source>
</evidence>
<comment type="similarity">
    <text evidence="1 6">Belongs to the FMO family.</text>
</comment>
<dbReference type="Pfam" id="PF00743">
    <property type="entry name" value="FMO-like"/>
    <property type="match status" value="1"/>
</dbReference>
<comment type="caution">
    <text evidence="7">The sequence shown here is derived from an EMBL/GenBank/DDBJ whole genome shotgun (WGS) entry which is preliminary data.</text>
</comment>
<dbReference type="EMBL" id="CM026432">
    <property type="protein sequence ID" value="KAG0556202.1"/>
    <property type="molecule type" value="Genomic_DNA"/>
</dbReference>
<evidence type="ECO:0000313" key="8">
    <source>
        <dbReference type="Proteomes" id="UP000822688"/>
    </source>
</evidence>
<evidence type="ECO:0000256" key="3">
    <source>
        <dbReference type="ARBA" id="ARBA00022827"/>
    </source>
</evidence>
<comment type="cofactor">
    <cofactor evidence="6">
        <name>FAD</name>
        <dbReference type="ChEBI" id="CHEBI:57692"/>
    </cofactor>
</comment>
<comment type="catalytic activity">
    <reaction evidence="5">
        <text>indole-3-pyruvate + NADPH + O2 + H(+) = (indol-3-yl)acetate + CO2 + NADP(+) + H2O</text>
        <dbReference type="Rhea" id="RHEA:34331"/>
        <dbReference type="ChEBI" id="CHEBI:15377"/>
        <dbReference type="ChEBI" id="CHEBI:15378"/>
        <dbReference type="ChEBI" id="CHEBI:15379"/>
        <dbReference type="ChEBI" id="CHEBI:16526"/>
        <dbReference type="ChEBI" id="CHEBI:17640"/>
        <dbReference type="ChEBI" id="CHEBI:30854"/>
        <dbReference type="ChEBI" id="CHEBI:57783"/>
        <dbReference type="ChEBI" id="CHEBI:58349"/>
        <dbReference type="EC" id="1.14.13.168"/>
    </reaction>
</comment>
<proteinExistence type="inferred from homology"/>
<dbReference type="PANTHER" id="PTHR43539">
    <property type="entry name" value="FLAVIN-BINDING MONOOXYGENASE-LIKE PROTEIN (AFU_ORTHOLOGUE AFUA_4G09220)"/>
    <property type="match status" value="1"/>
</dbReference>
<dbReference type="Proteomes" id="UP000822688">
    <property type="component" value="Chromosome 11"/>
</dbReference>
<dbReference type="PRINTS" id="PR00368">
    <property type="entry name" value="FADPNR"/>
</dbReference>
<dbReference type="PRINTS" id="PR00469">
    <property type="entry name" value="PNDRDTASEII"/>
</dbReference>
<dbReference type="PROSITE" id="PS51257">
    <property type="entry name" value="PROKAR_LIPOPROTEIN"/>
    <property type="match status" value="1"/>
</dbReference>
<dbReference type="AlphaFoldDB" id="A0A8T0GG96"/>
<dbReference type="GO" id="GO:0050660">
    <property type="term" value="F:flavin adenine dinucleotide binding"/>
    <property type="evidence" value="ECO:0007669"/>
    <property type="project" value="InterPro"/>
</dbReference>
<dbReference type="InterPro" id="IPR020946">
    <property type="entry name" value="Flavin_mOase-like"/>
</dbReference>
<dbReference type="InterPro" id="IPR036188">
    <property type="entry name" value="FAD/NAD-bd_sf"/>
</dbReference>
<dbReference type="GO" id="GO:0050661">
    <property type="term" value="F:NADP binding"/>
    <property type="evidence" value="ECO:0007669"/>
    <property type="project" value="InterPro"/>
</dbReference>
<keyword evidence="2 6" id="KW-0285">Flavoprotein</keyword>
<dbReference type="EC" id="1.-.-.-" evidence="6"/>
<gene>
    <name evidence="7" type="ORF">KC19_11G034500</name>
</gene>